<dbReference type="GO" id="GO:0051537">
    <property type="term" value="F:2 iron, 2 sulfur cluster binding"/>
    <property type="evidence" value="ECO:0007669"/>
    <property type="project" value="UniProtKB-KW"/>
</dbReference>
<evidence type="ECO:0000256" key="6">
    <source>
        <dbReference type="ARBA" id="ARBA00023004"/>
    </source>
</evidence>
<accession>A0A1E5FMD0</accession>
<evidence type="ECO:0000313" key="18">
    <source>
        <dbReference type="Proteomes" id="UP000726136"/>
    </source>
</evidence>
<evidence type="ECO:0000256" key="2">
    <source>
        <dbReference type="ARBA" id="ARBA00022448"/>
    </source>
</evidence>
<organism evidence="13 19">
    <name type="scientific">Vibrio anguillarum</name>
    <name type="common">Listonella anguillarum</name>
    <dbReference type="NCBI Taxonomy" id="55601"/>
    <lineage>
        <taxon>Bacteria</taxon>
        <taxon>Pseudomonadati</taxon>
        <taxon>Pseudomonadota</taxon>
        <taxon>Gammaproteobacteria</taxon>
        <taxon>Vibrionales</taxon>
        <taxon>Vibrionaceae</taxon>
        <taxon>Vibrio</taxon>
    </lineage>
</organism>
<dbReference type="InterPro" id="IPR012675">
    <property type="entry name" value="Beta-grasp_dom_sf"/>
</dbReference>
<dbReference type="RefSeq" id="WP_013855397.1">
    <property type="nucleotide sequence ID" value="NZ_AJYT02000089.1"/>
</dbReference>
<reference evidence="17 18" key="3">
    <citation type="journal article" date="2021" name="PeerJ">
        <title>Analysis of 44 Vibrio anguillarum genomes reveals high genetic diversity.</title>
        <authorList>
            <person name="Hansen M.J."/>
            <person name="Dalsgaard I."/>
        </authorList>
    </citation>
    <scope>NUCLEOTIDE SEQUENCE</scope>
    <source>
        <strain evidence="12 18">040915-1/1B</strain>
        <strain evidence="11 17">17-16730-2A</strain>
        <strain evidence="13">850617-1/1</strain>
    </source>
</reference>
<accession>A0A191W0X8</accession>
<dbReference type="Proteomes" id="UP000722957">
    <property type="component" value="Unassembled WGS sequence"/>
</dbReference>
<evidence type="ECO:0000256" key="7">
    <source>
        <dbReference type="ARBA" id="ARBA00023014"/>
    </source>
</evidence>
<dbReference type="Proteomes" id="UP000256923">
    <property type="component" value="Chromosome 1"/>
</dbReference>
<dbReference type="EMBL" id="RDPI01000015">
    <property type="protein sequence ID" value="MBF4374058.1"/>
    <property type="molecule type" value="Genomic_DNA"/>
</dbReference>
<dbReference type="EMBL" id="CP034672">
    <property type="protein sequence ID" value="AZS25133.1"/>
    <property type="molecule type" value="Genomic_DNA"/>
</dbReference>
<evidence type="ECO:0000313" key="17">
    <source>
        <dbReference type="Proteomes" id="UP000722957"/>
    </source>
</evidence>
<keyword evidence="18" id="KW-1185">Reference proteome</keyword>
<reference evidence="14 15" key="1">
    <citation type="journal article" date="2017" name="J. Fish Dis.">
        <title>Comparative assessment of Vibrio virulence in marine fish larvae.</title>
        <authorList>
            <person name="Ronneseth A."/>
            <person name="Castillo D."/>
            <person name="D'Alvise P."/>
            <person name="Tonnesen O."/>
            <person name="Haugland G."/>
            <person name="Grotkjaer T."/>
            <person name="Engell-Sorensen K."/>
            <person name="Norremark L."/>
            <person name="Bergh O."/>
            <person name="Wergeland H.I."/>
            <person name="Gram L."/>
        </authorList>
    </citation>
    <scope>NUCLEOTIDE SEQUENCE [LARGE SCALE GENOMIC DNA]</scope>
    <source>
        <strain evidence="14 15">90-11-286</strain>
    </source>
</reference>
<keyword evidence="6" id="KW-0408">Iron</keyword>
<dbReference type="Pfam" id="PF00111">
    <property type="entry name" value="Fer2"/>
    <property type="match status" value="1"/>
</dbReference>
<keyword evidence="3" id="KW-0001">2Fe-2S</keyword>
<dbReference type="InterPro" id="IPR036010">
    <property type="entry name" value="2Fe-2S_ferredoxin-like_sf"/>
</dbReference>
<evidence type="ECO:0000313" key="12">
    <source>
        <dbReference type="EMBL" id="MBF4374058.1"/>
    </source>
</evidence>
<dbReference type="PANTHER" id="PTHR43112">
    <property type="entry name" value="FERREDOXIN"/>
    <property type="match status" value="1"/>
</dbReference>
<keyword evidence="2" id="KW-0813">Transport</keyword>
<dbReference type="PROSITE" id="PS00197">
    <property type="entry name" value="2FE2S_FER_1"/>
    <property type="match status" value="1"/>
</dbReference>
<gene>
    <name evidence="10" type="ORF">DYL72_08800</name>
    <name evidence="11" type="ORF">EAY07_12030</name>
    <name evidence="12" type="ORF">EAY46_13365</name>
    <name evidence="13" type="ORF">ERJ77_16555</name>
    <name evidence="14" type="ORF">PL14_07900</name>
</gene>
<dbReference type="Proteomes" id="UP000786185">
    <property type="component" value="Unassembled WGS sequence"/>
</dbReference>
<evidence type="ECO:0000313" key="16">
    <source>
        <dbReference type="Proteomes" id="UP000256923"/>
    </source>
</evidence>
<dbReference type="EMBL" id="RDOM01000029">
    <property type="protein sequence ID" value="MBF4272760.1"/>
    <property type="molecule type" value="Genomic_DNA"/>
</dbReference>
<evidence type="ECO:0000256" key="4">
    <source>
        <dbReference type="ARBA" id="ARBA00022723"/>
    </source>
</evidence>
<comment type="similarity">
    <text evidence="1">Belongs to the 2Fe2S plant-type ferredoxin family.</text>
</comment>
<dbReference type="Proteomes" id="UP000726136">
    <property type="component" value="Unassembled WGS sequence"/>
</dbReference>
<evidence type="ECO:0000313" key="19">
    <source>
        <dbReference type="Proteomes" id="UP000786185"/>
    </source>
</evidence>
<evidence type="ECO:0000313" key="13">
    <source>
        <dbReference type="EMBL" id="MBF4436107.1"/>
    </source>
</evidence>
<evidence type="ECO:0000256" key="1">
    <source>
        <dbReference type="ARBA" id="ARBA00007874"/>
    </source>
</evidence>
<evidence type="ECO:0000313" key="15">
    <source>
        <dbReference type="Proteomes" id="UP000078309"/>
    </source>
</evidence>
<protein>
    <submittedName>
        <fullName evidence="13">2Fe-2S iron-sulfur cluster binding domain-containing protein</fullName>
    </submittedName>
    <submittedName>
        <fullName evidence="11">Ferredoxin</fullName>
    </submittedName>
</protein>
<dbReference type="STRING" id="55601.AA407_00015"/>
<dbReference type="OMA" id="RIEWPGL"/>
<dbReference type="KEGG" id="vau:VANGNB10_cI0196"/>
<dbReference type="EMBL" id="JAHGUI010000025">
    <property type="protein sequence ID" value="MBT2918607.1"/>
    <property type="molecule type" value="Genomic_DNA"/>
</dbReference>
<evidence type="ECO:0000313" key="11">
    <source>
        <dbReference type="EMBL" id="MBF4272760.1"/>
    </source>
</evidence>
<dbReference type="InterPro" id="IPR001041">
    <property type="entry name" value="2Fe-2S_ferredoxin-type"/>
</dbReference>
<keyword evidence="4" id="KW-0479">Metal-binding</keyword>
<proteinExistence type="inferred from homology"/>
<comment type="cofactor">
    <cofactor evidence="8">
        <name>[2Fe-2S] cluster</name>
        <dbReference type="ChEBI" id="CHEBI:190135"/>
    </cofactor>
</comment>
<dbReference type="OrthoDB" id="9806195at2"/>
<evidence type="ECO:0000313" key="14">
    <source>
        <dbReference type="EMBL" id="MBT2918607.1"/>
    </source>
</evidence>
<evidence type="ECO:0000313" key="10">
    <source>
        <dbReference type="EMBL" id="AZS25133.1"/>
    </source>
</evidence>
<dbReference type="InterPro" id="IPR006058">
    <property type="entry name" value="2Fe2S_fd_BS"/>
</dbReference>
<dbReference type="GO" id="GO:0046872">
    <property type="term" value="F:metal ion binding"/>
    <property type="evidence" value="ECO:0007669"/>
    <property type="project" value="UniProtKB-KW"/>
</dbReference>
<dbReference type="PANTHER" id="PTHR43112:SF3">
    <property type="entry name" value="FERREDOXIN-2, CHLOROPLASTIC"/>
    <property type="match status" value="1"/>
</dbReference>
<sequence>MTYTVILLPKGDTFEVQDGTTVLEAALNKNISFPHRCQIGACAMCMCRKLEGVVEYNLEPMLTDEEQRQGWIFPCQAFATSNLVLTFAE</sequence>
<evidence type="ECO:0000256" key="5">
    <source>
        <dbReference type="ARBA" id="ARBA00022982"/>
    </source>
</evidence>
<dbReference type="Gene3D" id="3.10.20.30">
    <property type="match status" value="1"/>
</dbReference>
<evidence type="ECO:0000259" key="9">
    <source>
        <dbReference type="PROSITE" id="PS51085"/>
    </source>
</evidence>
<reference evidence="10 16" key="2">
    <citation type="submission" date="2018-12" db="EMBL/GenBank/DDBJ databases">
        <title>Characterization and Draft Genome of Vibrio anguillarum J360 Marine Pathogen Isolated from an Outbreak in Lumpfish (Cyclopterus lumpus).</title>
        <authorList>
            <person name="Vasquez J.I."/>
            <person name="Cao T."/>
            <person name="Chakraborty S."/>
            <person name="Gnanagobal H."/>
            <person name="Wescot J."/>
            <person name="Boyce D."/>
            <person name="Santander J."/>
        </authorList>
    </citation>
    <scope>NUCLEOTIDE SEQUENCE [LARGE SCALE GENOMIC DNA]</scope>
    <source>
        <strain evidence="10 16">J360</strain>
    </source>
</reference>
<dbReference type="SUPFAM" id="SSF54292">
    <property type="entry name" value="2Fe-2S ferredoxin-like"/>
    <property type="match status" value="1"/>
</dbReference>
<dbReference type="EMBL" id="SCLC01000032">
    <property type="protein sequence ID" value="MBF4436107.1"/>
    <property type="molecule type" value="Genomic_DNA"/>
</dbReference>
<reference evidence="14" key="4">
    <citation type="submission" date="2021-05" db="EMBL/GenBank/DDBJ databases">
        <authorList>
            <person name="Kalatzis P.G."/>
            <person name="Castillo D."/>
            <person name="D'Alvise P."/>
            <person name="Middelboe M."/>
            <person name="Gram L."/>
        </authorList>
    </citation>
    <scope>NUCLEOTIDE SEQUENCE</scope>
    <source>
        <strain evidence="14">90-11-286</strain>
    </source>
</reference>
<dbReference type="PROSITE" id="PS51085">
    <property type="entry name" value="2FE2S_FER_2"/>
    <property type="match status" value="1"/>
</dbReference>
<dbReference type="AlphaFoldDB" id="A0A191W0X8"/>
<feature type="domain" description="2Fe-2S ferredoxin-type" evidence="9">
    <location>
        <begin position="3"/>
        <end position="89"/>
    </location>
</feature>
<dbReference type="Proteomes" id="UP000078309">
    <property type="component" value="Unassembled WGS sequence"/>
</dbReference>
<dbReference type="GeneID" id="83858799"/>
<keyword evidence="5" id="KW-0249">Electron transport</keyword>
<evidence type="ECO:0000256" key="3">
    <source>
        <dbReference type="ARBA" id="ARBA00022714"/>
    </source>
</evidence>
<keyword evidence="7" id="KW-0411">Iron-sulfur</keyword>
<evidence type="ECO:0000256" key="8">
    <source>
        <dbReference type="ARBA" id="ARBA00034078"/>
    </source>
</evidence>
<name>A0A191W0X8_VIBAN</name>
<dbReference type="CDD" id="cd00207">
    <property type="entry name" value="fer2"/>
    <property type="match status" value="1"/>
</dbReference>